<feature type="transmembrane region" description="Helical" evidence="6">
    <location>
        <begin position="204"/>
        <end position="223"/>
    </location>
</feature>
<protein>
    <recommendedName>
        <fullName evidence="7">Major facilitator superfamily (MFS) profile domain-containing protein</fullName>
    </recommendedName>
</protein>
<feature type="transmembrane region" description="Helical" evidence="6">
    <location>
        <begin position="89"/>
        <end position="107"/>
    </location>
</feature>
<feature type="transmembrane region" description="Helical" evidence="6">
    <location>
        <begin position="311"/>
        <end position="332"/>
    </location>
</feature>
<dbReference type="Proteomes" id="UP001161017">
    <property type="component" value="Unassembled WGS sequence"/>
</dbReference>
<evidence type="ECO:0000313" key="9">
    <source>
        <dbReference type="Proteomes" id="UP001161017"/>
    </source>
</evidence>
<keyword evidence="4 6" id="KW-0472">Membrane</keyword>
<feature type="compositionally biased region" description="Polar residues" evidence="5">
    <location>
        <begin position="542"/>
        <end position="559"/>
    </location>
</feature>
<dbReference type="FunFam" id="1.20.1250.20:FF:000196">
    <property type="entry name" value="MFS toxin efflux pump (AflT)"/>
    <property type="match status" value="1"/>
</dbReference>
<feature type="transmembrane region" description="Helical" evidence="6">
    <location>
        <begin position="377"/>
        <end position="398"/>
    </location>
</feature>
<feature type="transmembrane region" description="Helical" evidence="6">
    <location>
        <begin position="511"/>
        <end position="529"/>
    </location>
</feature>
<dbReference type="Gene3D" id="1.20.1250.20">
    <property type="entry name" value="MFS general substrate transporter like domains"/>
    <property type="match status" value="2"/>
</dbReference>
<name>A0AA43QJ15_9LECA</name>
<dbReference type="Pfam" id="PF07690">
    <property type="entry name" value="MFS_1"/>
    <property type="match status" value="1"/>
</dbReference>
<evidence type="ECO:0000256" key="3">
    <source>
        <dbReference type="ARBA" id="ARBA00022989"/>
    </source>
</evidence>
<dbReference type="AlphaFoldDB" id="A0AA43QJ15"/>
<feature type="compositionally biased region" description="Basic and acidic residues" evidence="5">
    <location>
        <begin position="1"/>
        <end position="27"/>
    </location>
</feature>
<evidence type="ECO:0000259" key="7">
    <source>
        <dbReference type="PROSITE" id="PS50850"/>
    </source>
</evidence>
<feature type="region of interest" description="Disordered" evidence="5">
    <location>
        <begin position="1"/>
        <end position="40"/>
    </location>
</feature>
<evidence type="ECO:0000256" key="4">
    <source>
        <dbReference type="ARBA" id="ARBA00023136"/>
    </source>
</evidence>
<evidence type="ECO:0000256" key="6">
    <source>
        <dbReference type="SAM" id="Phobius"/>
    </source>
</evidence>
<evidence type="ECO:0000256" key="1">
    <source>
        <dbReference type="ARBA" id="ARBA00004141"/>
    </source>
</evidence>
<feature type="transmembrane region" description="Helical" evidence="6">
    <location>
        <begin position="244"/>
        <end position="262"/>
    </location>
</feature>
<feature type="transmembrane region" description="Helical" evidence="6">
    <location>
        <begin position="56"/>
        <end position="77"/>
    </location>
</feature>
<dbReference type="CDD" id="cd17502">
    <property type="entry name" value="MFS_Azr1_MDR_like"/>
    <property type="match status" value="1"/>
</dbReference>
<feature type="transmembrane region" description="Helical" evidence="6">
    <location>
        <begin position="352"/>
        <end position="370"/>
    </location>
</feature>
<comment type="subcellular location">
    <subcellularLocation>
        <location evidence="1">Membrane</location>
        <topology evidence="1">Multi-pass membrane protein</topology>
    </subcellularLocation>
</comment>
<dbReference type="InterPro" id="IPR020846">
    <property type="entry name" value="MFS_dom"/>
</dbReference>
<keyword evidence="9" id="KW-1185">Reference proteome</keyword>
<gene>
    <name evidence="8" type="ORF">OHK93_000741</name>
</gene>
<dbReference type="GO" id="GO:0005886">
    <property type="term" value="C:plasma membrane"/>
    <property type="evidence" value="ECO:0007669"/>
    <property type="project" value="TreeGrafter"/>
</dbReference>
<dbReference type="InterPro" id="IPR011701">
    <property type="entry name" value="MFS"/>
</dbReference>
<comment type="caution">
    <text evidence="8">The sequence shown here is derived from an EMBL/GenBank/DDBJ whole genome shotgun (WGS) entry which is preliminary data.</text>
</comment>
<feature type="transmembrane region" description="Helical" evidence="6">
    <location>
        <begin position="173"/>
        <end position="192"/>
    </location>
</feature>
<evidence type="ECO:0000313" key="8">
    <source>
        <dbReference type="EMBL" id="MDI1485603.1"/>
    </source>
</evidence>
<dbReference type="PANTHER" id="PTHR23501">
    <property type="entry name" value="MAJOR FACILITATOR SUPERFAMILY"/>
    <property type="match status" value="1"/>
</dbReference>
<feature type="domain" description="Major facilitator superfamily (MFS) profile" evidence="7">
    <location>
        <begin position="54"/>
        <end position="537"/>
    </location>
</feature>
<dbReference type="GO" id="GO:0022857">
    <property type="term" value="F:transmembrane transporter activity"/>
    <property type="evidence" value="ECO:0007669"/>
    <property type="project" value="InterPro"/>
</dbReference>
<sequence>MADSSEHLRGHESPSEATENAKEKKQDAPAPGPESPPAAAAPTQYPPPMVFAVNMFALYISIFCVALDNTIISTAIPQITDQFQALDDVGWYGSAYTLTQCAFILQFGKLYRLFNPKWVFLMSLFIFELGSLVCGVAPSSLALIFGVAGLFSGNLVIITYTSPLDKRPIWQSLISGMFGIGSVVGPLMGGAFTDNLTWRWCFYINLPLGGVTAAIIVFFLRLTPQKSPFKDRTLLQKFLMFDPLGFVLFLPSIICLFIALQWGGTKYPWSDGRIIALFVVFGVALIAFLLLQWRLGEAATIPPRIVTQRMIWSASWFAFFISGAFFLFIYFLPIYFQALKGSTALRSGIDNLPLILANVIVVIVSGFAVSRVGYINPFCLGSVVFASIGSGLLTTVSIDTNTVGYQILFGIGSGLGFQQPPSAPQAVLPFKDLPIGIAITLFGRNFGSSLFVSVGNNILDSNLLSGLKARAIPGVDPQAVLEAGATEFRSVVPASALPAVLDVYNKALQKTFQVGLIISCIAVIGAALIEWKSVKGKKAPPSSRSTENGASEKAQNASS</sequence>
<dbReference type="PANTHER" id="PTHR23501:SF199">
    <property type="entry name" value="MFS EFFLUX TRANSPORTER INPD-RELATED"/>
    <property type="match status" value="1"/>
</dbReference>
<evidence type="ECO:0000256" key="2">
    <source>
        <dbReference type="ARBA" id="ARBA00022692"/>
    </source>
</evidence>
<proteinExistence type="predicted"/>
<keyword evidence="2 6" id="KW-0812">Transmembrane</keyword>
<dbReference type="PROSITE" id="PS50850">
    <property type="entry name" value="MFS"/>
    <property type="match status" value="1"/>
</dbReference>
<feature type="region of interest" description="Disordered" evidence="5">
    <location>
        <begin position="534"/>
        <end position="559"/>
    </location>
</feature>
<evidence type="ECO:0000256" key="5">
    <source>
        <dbReference type="SAM" id="MobiDB-lite"/>
    </source>
</evidence>
<keyword evidence="3 6" id="KW-1133">Transmembrane helix</keyword>
<dbReference type="FunFam" id="1.20.1720.10:FF:000012">
    <property type="entry name" value="MFS toxin efflux pump (AflT)"/>
    <property type="match status" value="1"/>
</dbReference>
<reference evidence="8" key="1">
    <citation type="journal article" date="2023" name="Genome Biol. Evol.">
        <title>First Whole Genome Sequence and Flow Cytometry Genome Size Data for the Lichen-Forming Fungus Ramalina farinacea (Ascomycota).</title>
        <authorList>
            <person name="Llewellyn T."/>
            <person name="Mian S."/>
            <person name="Hill R."/>
            <person name="Leitch I.J."/>
            <person name="Gaya E."/>
        </authorList>
    </citation>
    <scope>NUCLEOTIDE SEQUENCE</scope>
    <source>
        <strain evidence="8">LIQ254RAFAR</strain>
    </source>
</reference>
<feature type="transmembrane region" description="Helical" evidence="6">
    <location>
        <begin position="119"/>
        <end position="138"/>
    </location>
</feature>
<dbReference type="InterPro" id="IPR036259">
    <property type="entry name" value="MFS_trans_sf"/>
</dbReference>
<dbReference type="SUPFAM" id="SSF103473">
    <property type="entry name" value="MFS general substrate transporter"/>
    <property type="match status" value="1"/>
</dbReference>
<accession>A0AA43QJ15</accession>
<feature type="transmembrane region" description="Helical" evidence="6">
    <location>
        <begin position="274"/>
        <end position="291"/>
    </location>
</feature>
<dbReference type="EMBL" id="JAPUFD010000001">
    <property type="protein sequence ID" value="MDI1485603.1"/>
    <property type="molecule type" value="Genomic_DNA"/>
</dbReference>
<organism evidence="8 9">
    <name type="scientific">Ramalina farinacea</name>
    <dbReference type="NCBI Taxonomy" id="258253"/>
    <lineage>
        <taxon>Eukaryota</taxon>
        <taxon>Fungi</taxon>
        <taxon>Dikarya</taxon>
        <taxon>Ascomycota</taxon>
        <taxon>Pezizomycotina</taxon>
        <taxon>Lecanoromycetes</taxon>
        <taxon>OSLEUM clade</taxon>
        <taxon>Lecanoromycetidae</taxon>
        <taxon>Lecanorales</taxon>
        <taxon>Lecanorineae</taxon>
        <taxon>Ramalinaceae</taxon>
        <taxon>Ramalina</taxon>
    </lineage>
</organism>
<feature type="transmembrane region" description="Helical" evidence="6">
    <location>
        <begin position="144"/>
        <end position="161"/>
    </location>
</feature>